<dbReference type="InterPro" id="IPR011447">
    <property type="entry name" value="DUF1552"/>
</dbReference>
<dbReference type="Pfam" id="PF07586">
    <property type="entry name" value="HXXSHH"/>
    <property type="match status" value="1"/>
</dbReference>
<evidence type="ECO:0000313" key="2">
    <source>
        <dbReference type="Proteomes" id="UP001214250"/>
    </source>
</evidence>
<keyword evidence="2" id="KW-1185">Reference proteome</keyword>
<gene>
    <name evidence="1" type="ORF">PQO03_18925</name>
</gene>
<evidence type="ECO:0000313" key="1">
    <source>
        <dbReference type="EMBL" id="WDE97903.1"/>
    </source>
</evidence>
<dbReference type="Proteomes" id="UP001214250">
    <property type="component" value="Chromosome 2"/>
</dbReference>
<dbReference type="RefSeq" id="WP_274152574.1">
    <property type="nucleotide sequence ID" value="NZ_CP117812.1"/>
</dbReference>
<dbReference type="EMBL" id="CP117812">
    <property type="protein sequence ID" value="WDE97903.1"/>
    <property type="molecule type" value="Genomic_DNA"/>
</dbReference>
<organism evidence="1 2">
    <name type="scientific">Lentisphaera profundi</name>
    <dbReference type="NCBI Taxonomy" id="1658616"/>
    <lineage>
        <taxon>Bacteria</taxon>
        <taxon>Pseudomonadati</taxon>
        <taxon>Lentisphaerota</taxon>
        <taxon>Lentisphaeria</taxon>
        <taxon>Lentisphaerales</taxon>
        <taxon>Lentisphaeraceae</taxon>
        <taxon>Lentisphaera</taxon>
    </lineage>
</organism>
<name>A0ABY7W0U7_9BACT</name>
<accession>A0ABY7W0U7</accession>
<sequence>MKNSKWKLPRRTFLKGLGVSLALPCLEAMGEEAQKEQDNIRRSCHMYFGNGVSLPPESNPAHKDWHWFPHETGSNYTMTEPLKPLAPFRNKVSIVGGLHHPNAALADVHVCSDFWMTGANLGGSEYANTISVDQVAAAEFRSKTRFPHLNISCDGGVGFKSRIGTISFDRNGRPIPSENDPKRIFERLFKQGSGSIDAQRKELNYEGKLVDMVLDNARELNKKLGKNDREKMEQYLSSVSEIEDNVNRSSKWLDTPIKDVDSSHLNLDVDMTIQPDKYYETMFDLISLAFEADLTRTATFMMTREDGMGIADTFSSILLKTGGHHSLSHGGNHEGGYLNWSRYDQFLVSRLAYFMKRLDSIKEGQSTALDNTILLFGSGCSSTHNFKNLPLILAGGSNMGLKHGSYTNYEDKLPMNNMHYSVLKALGIKTDSFGDSTGILKEIFA</sequence>
<proteinExistence type="predicted"/>
<reference evidence="1 2" key="1">
    <citation type="submission" date="2023-02" db="EMBL/GenBank/DDBJ databases">
        <title>Genome sequence of Lentisphaera profundi SAORIC-696.</title>
        <authorList>
            <person name="Kim e."/>
            <person name="Cho J.-C."/>
            <person name="Choi A."/>
            <person name="Kang I."/>
        </authorList>
    </citation>
    <scope>NUCLEOTIDE SEQUENCE [LARGE SCALE GENOMIC DNA]</scope>
    <source>
        <strain evidence="1 2">SAORIC-696</strain>
    </source>
</reference>
<protein>
    <submittedName>
        <fullName evidence="1">DUF1552 domain-containing protein</fullName>
    </submittedName>
</protein>